<organism evidence="2 3">
    <name type="scientific">Opisthorchis viverrini</name>
    <name type="common">Southeast Asian liver fluke</name>
    <dbReference type="NCBI Taxonomy" id="6198"/>
    <lineage>
        <taxon>Eukaryota</taxon>
        <taxon>Metazoa</taxon>
        <taxon>Spiralia</taxon>
        <taxon>Lophotrochozoa</taxon>
        <taxon>Platyhelminthes</taxon>
        <taxon>Trematoda</taxon>
        <taxon>Digenea</taxon>
        <taxon>Opisthorchiida</taxon>
        <taxon>Opisthorchiata</taxon>
        <taxon>Opisthorchiidae</taxon>
        <taxon>Opisthorchis</taxon>
    </lineage>
</organism>
<dbReference type="GO" id="GO:0006659">
    <property type="term" value="P:phosphatidylserine biosynthetic process"/>
    <property type="evidence" value="ECO:0007669"/>
    <property type="project" value="UniProtKB-UniRule"/>
</dbReference>
<dbReference type="Proteomes" id="UP000054324">
    <property type="component" value="Unassembled WGS sequence"/>
</dbReference>
<protein>
    <recommendedName>
        <fullName evidence="1">Phosphatidylserine synthase</fullName>
        <ecNumber evidence="1">2.7.8.29</ecNumber>
    </recommendedName>
    <alternativeName>
        <fullName evidence="1">Serine-exchange enzyme</fullName>
    </alternativeName>
</protein>
<comment type="catalytic activity">
    <reaction evidence="1">
        <text>a 1,2-diacyl-sn-glycero-3-phosphoethanolamine + L-serine = a 1,2-diacyl-sn-glycero-3-phospho-L-serine + ethanolamine</text>
        <dbReference type="Rhea" id="RHEA:27606"/>
        <dbReference type="ChEBI" id="CHEBI:33384"/>
        <dbReference type="ChEBI" id="CHEBI:57262"/>
        <dbReference type="ChEBI" id="CHEBI:57603"/>
        <dbReference type="ChEBI" id="CHEBI:64612"/>
        <dbReference type="EC" id="2.7.8.29"/>
    </reaction>
</comment>
<comment type="subcellular location">
    <subcellularLocation>
        <location evidence="1">Endoplasmic reticulum membrane</location>
        <topology evidence="1">Multi-pass membrane protein</topology>
    </subcellularLocation>
</comment>
<keyword evidence="1" id="KW-0443">Lipid metabolism</keyword>
<accession>A0A075A8Q5</accession>
<sequence>MLLSFRAGNVGASRVLVWREPGAIVVRLRARVTHAQSTLVHFRLTINLLSCSRVKTSLVFFHFTVPRRKLRRAVLQFTPHRWTDFDWRPTGSLKRWLGTLILCAVILLTELNTFYLKYVLWVPPPHILCFLRLLFSILWGGPAIYEYFQYMDDPKHGGWDTARLPRPRQGSLDAEMLSHSLGYTPSRTIRDSEANSLVGTTTQLCSKQTLVNPSGVVRGSNPTSATRLPLSRLARPGNIQLHFAPSGIMVVRHRKGTRAEQRRSLLKLGEHKFDRALEIVEDSTTLPPDRLVARLLVVRGLDAFGLAAPLWPSWHGFTLWNEVPASVARGIIAALKPDHHVKVAALGRAGILQLRLLKIRRQPTTGFALFGAEQVGAVPGFPSTLCSTWNQIARNQRIYTHWQTNLV</sequence>
<keyword evidence="1" id="KW-0808">Transferase</keyword>
<dbReference type="STRING" id="6198.A0A075A8Q5"/>
<dbReference type="Pfam" id="PF03034">
    <property type="entry name" value="PSS"/>
    <property type="match status" value="1"/>
</dbReference>
<dbReference type="KEGG" id="ovi:T265_08343"/>
<dbReference type="EC" id="2.7.8.29" evidence="1"/>
<comment type="pathway">
    <text evidence="1">Phospholipid metabolism; phosphatidylserine biosynthesis.</text>
</comment>
<keyword evidence="1" id="KW-1208">Phospholipid metabolism</keyword>
<dbReference type="GO" id="GO:0106245">
    <property type="term" value="F:L-serine-phosphatidylethanolamine phosphatidyltransferase activity"/>
    <property type="evidence" value="ECO:0007669"/>
    <property type="project" value="UniProtKB-UniRule"/>
</dbReference>
<dbReference type="OrthoDB" id="10265393at2759"/>
<dbReference type="CTD" id="20322522"/>
<dbReference type="UniPathway" id="UPA00948"/>
<dbReference type="GO" id="GO:0005789">
    <property type="term" value="C:endoplasmic reticulum membrane"/>
    <property type="evidence" value="ECO:0007669"/>
    <property type="project" value="UniProtKB-SubCell"/>
</dbReference>
<keyword evidence="3" id="KW-1185">Reference proteome</keyword>
<dbReference type="EMBL" id="KL596831">
    <property type="protein sequence ID" value="KER23879.1"/>
    <property type="molecule type" value="Genomic_DNA"/>
</dbReference>
<evidence type="ECO:0000313" key="3">
    <source>
        <dbReference type="Proteomes" id="UP000054324"/>
    </source>
</evidence>
<keyword evidence="1" id="KW-0594">Phospholipid biosynthesis</keyword>
<dbReference type="InterPro" id="IPR004277">
    <property type="entry name" value="PSS"/>
</dbReference>
<gene>
    <name evidence="2" type="ORF">T265_08343</name>
</gene>
<dbReference type="RefSeq" id="XP_009172375.1">
    <property type="nucleotide sequence ID" value="XM_009174111.1"/>
</dbReference>
<evidence type="ECO:0000256" key="1">
    <source>
        <dbReference type="RuleBase" id="RU368094"/>
    </source>
</evidence>
<dbReference type="GeneID" id="20322522"/>
<reference evidence="2 3" key="1">
    <citation type="submission" date="2013-11" db="EMBL/GenBank/DDBJ databases">
        <title>Opisthorchis viverrini - life in the bile duct.</title>
        <authorList>
            <person name="Young N.D."/>
            <person name="Nagarajan N."/>
            <person name="Lin S.J."/>
            <person name="Korhonen P.K."/>
            <person name="Jex A.R."/>
            <person name="Hall R.S."/>
            <person name="Safavi-Hemami H."/>
            <person name="Kaewkong W."/>
            <person name="Bertrand D."/>
            <person name="Gao S."/>
            <person name="Seet Q."/>
            <person name="Wongkham S."/>
            <person name="Teh B.T."/>
            <person name="Wongkham C."/>
            <person name="Intapan P.M."/>
            <person name="Maleewong W."/>
            <person name="Yang X."/>
            <person name="Hu M."/>
            <person name="Wang Z."/>
            <person name="Hofmann A."/>
            <person name="Sternberg P.W."/>
            <person name="Tan P."/>
            <person name="Wang J."/>
            <person name="Gasser R.B."/>
        </authorList>
    </citation>
    <scope>NUCLEOTIDE SEQUENCE [LARGE SCALE GENOMIC DNA]</scope>
</reference>
<keyword evidence="1" id="KW-0444">Lipid biosynthesis</keyword>
<evidence type="ECO:0000313" key="2">
    <source>
        <dbReference type="EMBL" id="KER23879.1"/>
    </source>
</evidence>
<dbReference type="AlphaFoldDB" id="A0A075A8Q5"/>
<name>A0A075A8Q5_OPIVI</name>
<comment type="function">
    <text evidence="1">Catalyzes a base-exchange reaction in which the polar head group of phosphatidylethanolamine (PE) is replaced by L-serine.</text>
</comment>
<comment type="similarity">
    <text evidence="1">Belongs to the phosphatidyl serine synthase family.</text>
</comment>
<keyword evidence="1" id="KW-0256">Endoplasmic reticulum</keyword>
<proteinExistence type="inferred from homology"/>